<comment type="caution">
    <text evidence="2">The sequence shown here is derived from an EMBL/GenBank/DDBJ whole genome shotgun (WGS) entry which is preliminary data.</text>
</comment>
<dbReference type="RefSeq" id="WP_141812522.1">
    <property type="nucleotide sequence ID" value="NZ_VFPG01000002.1"/>
</dbReference>
<dbReference type="SUPFAM" id="SSF52540">
    <property type="entry name" value="P-loop containing nucleoside triphosphate hydrolases"/>
    <property type="match status" value="1"/>
</dbReference>
<dbReference type="AlphaFoldDB" id="A0A543EWD2"/>
<dbReference type="InterPro" id="IPR041664">
    <property type="entry name" value="AAA_16"/>
</dbReference>
<organism evidence="2 3">
    <name type="scientific">Nocardia bhagyanarayanae</name>
    <dbReference type="NCBI Taxonomy" id="1215925"/>
    <lineage>
        <taxon>Bacteria</taxon>
        <taxon>Bacillati</taxon>
        <taxon>Actinomycetota</taxon>
        <taxon>Actinomycetes</taxon>
        <taxon>Mycobacteriales</taxon>
        <taxon>Nocardiaceae</taxon>
        <taxon>Nocardia</taxon>
    </lineage>
</organism>
<gene>
    <name evidence="2" type="ORF">FB390_6054</name>
</gene>
<protein>
    <submittedName>
        <fullName evidence="2">AAA ATPase-like protein</fullName>
    </submittedName>
</protein>
<dbReference type="EMBL" id="VFPG01000002">
    <property type="protein sequence ID" value="TQM25886.1"/>
    <property type="molecule type" value="Genomic_DNA"/>
</dbReference>
<evidence type="ECO:0000313" key="3">
    <source>
        <dbReference type="Proteomes" id="UP000316331"/>
    </source>
</evidence>
<dbReference type="OrthoDB" id="3894261at2"/>
<name>A0A543EWD2_9NOCA</name>
<dbReference type="Pfam" id="PF13191">
    <property type="entry name" value="AAA_16"/>
    <property type="match status" value="1"/>
</dbReference>
<evidence type="ECO:0000259" key="1">
    <source>
        <dbReference type="Pfam" id="PF13191"/>
    </source>
</evidence>
<dbReference type="InterPro" id="IPR027417">
    <property type="entry name" value="P-loop_NTPase"/>
</dbReference>
<dbReference type="Proteomes" id="UP000316331">
    <property type="component" value="Unassembled WGS sequence"/>
</dbReference>
<reference evidence="2 3" key="1">
    <citation type="submission" date="2019-06" db="EMBL/GenBank/DDBJ databases">
        <title>Sequencing the genomes of 1000 actinobacteria strains.</title>
        <authorList>
            <person name="Klenk H.-P."/>
        </authorList>
    </citation>
    <scope>NUCLEOTIDE SEQUENCE [LARGE SCALE GENOMIC DNA]</scope>
    <source>
        <strain evidence="2 3">DSM 103495</strain>
    </source>
</reference>
<dbReference type="Gene3D" id="3.40.50.300">
    <property type="entry name" value="P-loop containing nucleotide triphosphate hydrolases"/>
    <property type="match status" value="1"/>
</dbReference>
<keyword evidence="3" id="KW-1185">Reference proteome</keyword>
<proteinExistence type="predicted"/>
<sequence length="309" mass="34141">MVLTARFQPGASSRPFVERLPVLTRFDELLAEAAEHPRVMLLSGVGGIGKSRLITELRKRVDKKHPAAVLDLQVPSHRQAAEGLAVLRVQLGAQKIKFHRFDIACAVLWQRMHPHLRLTSDSLALAQHSEILTEILNDATGIPVFGTATRLLDSGARRAVRTHRIRHDPVLQELDQLSLASLEQAVSYLFAEDLKAGTQGKEPYVIFLDAYEALMGGTDREGRAAASDAWLRDVVAQLDTGLVVIASREPLGWERHDPEWTARVRTVRVDDLPTDARFELLDSSGIEGSAERAAIARSSAGVPFYLHYA</sequence>
<evidence type="ECO:0000313" key="2">
    <source>
        <dbReference type="EMBL" id="TQM25886.1"/>
    </source>
</evidence>
<feature type="domain" description="Orc1-like AAA ATPase" evidence="1">
    <location>
        <begin position="16"/>
        <end position="212"/>
    </location>
</feature>
<accession>A0A543EWD2</accession>